<dbReference type="Gene3D" id="3.10.490.20">
    <property type="match status" value="1"/>
</dbReference>
<organism evidence="3 4">
    <name type="scientific">Brachionus calyciflorus</name>
    <dbReference type="NCBI Taxonomy" id="104777"/>
    <lineage>
        <taxon>Eukaryota</taxon>
        <taxon>Metazoa</taxon>
        <taxon>Spiralia</taxon>
        <taxon>Gnathifera</taxon>
        <taxon>Rotifera</taxon>
        <taxon>Eurotatoria</taxon>
        <taxon>Monogononta</taxon>
        <taxon>Pseudotrocha</taxon>
        <taxon>Ploima</taxon>
        <taxon>Brachionidae</taxon>
        <taxon>Brachionus</taxon>
    </lineage>
</organism>
<protein>
    <submittedName>
        <fullName evidence="3">Uncharacterized protein</fullName>
    </submittedName>
</protein>
<evidence type="ECO:0000259" key="1">
    <source>
        <dbReference type="Pfam" id="PF08277"/>
    </source>
</evidence>
<dbReference type="InterPro" id="IPR016187">
    <property type="entry name" value="CTDL_fold"/>
</dbReference>
<feature type="domain" description="PAN-3" evidence="1">
    <location>
        <begin position="79"/>
        <end position="119"/>
    </location>
</feature>
<sequence length="232" mass="27566">MEHLEEIKSIERHKYKCPVYRNSVRAGNSTDQSKNYVTSIDLDCREDPEFWILRGVFQVHFDTYLVKYYNIIDDSSLLLKTQTLNKFSCMQLCSMESSCVYVKFEKKECIMYSYNQTFNLSLSSDRIIYQKKNFNFQERDSNENLLHDTCLNSSHFWSINFNSCIPCKPGFNKYSELPFNFYHNGTVSKNFSESRLYCQSKGGVLFRPITQNERYFFKDFQIKHVDSSITYV</sequence>
<evidence type="ECO:0000259" key="2">
    <source>
        <dbReference type="Pfam" id="PF18199"/>
    </source>
</evidence>
<dbReference type="InterPro" id="IPR006583">
    <property type="entry name" value="PAN-3_domain"/>
</dbReference>
<dbReference type="Pfam" id="PF08277">
    <property type="entry name" value="PAN_3"/>
    <property type="match status" value="1"/>
</dbReference>
<gene>
    <name evidence="3" type="ORF">OXX778_LOCUS11348</name>
</gene>
<dbReference type="Pfam" id="PF18199">
    <property type="entry name" value="Dynein_C"/>
    <property type="match status" value="1"/>
</dbReference>
<dbReference type="InterPro" id="IPR041228">
    <property type="entry name" value="Dynein_C"/>
</dbReference>
<proteinExistence type="predicted"/>
<name>A0A813ZL19_9BILA</name>
<comment type="caution">
    <text evidence="3">The sequence shown here is derived from an EMBL/GenBank/DDBJ whole genome shotgun (WGS) entry which is preliminary data.</text>
</comment>
<feature type="domain" description="Dynein heavy chain C-terminal" evidence="2">
    <location>
        <begin position="12"/>
        <end position="56"/>
    </location>
</feature>
<dbReference type="InterPro" id="IPR043160">
    <property type="entry name" value="Dynein_C_barrel"/>
</dbReference>
<evidence type="ECO:0000313" key="4">
    <source>
        <dbReference type="Proteomes" id="UP000663879"/>
    </source>
</evidence>
<evidence type="ECO:0000313" key="3">
    <source>
        <dbReference type="EMBL" id="CAF0899969.1"/>
    </source>
</evidence>
<reference evidence="3" key="1">
    <citation type="submission" date="2021-02" db="EMBL/GenBank/DDBJ databases">
        <authorList>
            <person name="Nowell W R."/>
        </authorList>
    </citation>
    <scope>NUCLEOTIDE SEQUENCE</scope>
    <source>
        <strain evidence="3">Ploen Becks lab</strain>
    </source>
</reference>
<dbReference type="Proteomes" id="UP000663879">
    <property type="component" value="Unassembled WGS sequence"/>
</dbReference>
<dbReference type="EMBL" id="CAJNOC010001910">
    <property type="protein sequence ID" value="CAF0899969.1"/>
    <property type="molecule type" value="Genomic_DNA"/>
</dbReference>
<keyword evidence="4" id="KW-1185">Reference proteome</keyword>
<dbReference type="OrthoDB" id="10251809at2759"/>
<accession>A0A813ZL19</accession>
<dbReference type="SUPFAM" id="SSF56436">
    <property type="entry name" value="C-type lectin-like"/>
    <property type="match status" value="1"/>
</dbReference>
<dbReference type="AlphaFoldDB" id="A0A813ZL19"/>